<sequence>MLKRIDEDEFVEHAQFGGNIYGTSRKAIQDVARSNRVCVLDLEMQGCESIRCLPEFSPLFIFVQPPSLEALENRLRARNSETEETLAKRMAEAKAALEYGCTPGKFDVVVVNDDLDRAYDTLRTALLPKVKEVRELQGSQQ</sequence>
<dbReference type="RefSeq" id="XP_004997628.1">
    <property type="nucleotide sequence ID" value="XM_004997571.1"/>
</dbReference>
<dbReference type="PROSITE" id="PS50052">
    <property type="entry name" value="GUANYLATE_KINASE_2"/>
    <property type="match status" value="1"/>
</dbReference>
<organism evidence="6">
    <name type="scientific">Salpingoeca rosetta (strain ATCC 50818 / BSB-021)</name>
    <dbReference type="NCBI Taxonomy" id="946362"/>
    <lineage>
        <taxon>Eukaryota</taxon>
        <taxon>Choanoflagellata</taxon>
        <taxon>Craspedida</taxon>
        <taxon>Salpingoecidae</taxon>
        <taxon>Salpingoeca</taxon>
    </lineage>
</organism>
<evidence type="ECO:0000313" key="6">
    <source>
        <dbReference type="Proteomes" id="UP000007799"/>
    </source>
</evidence>
<dbReference type="GeneID" id="16078223"/>
<dbReference type="KEGG" id="sre:PTSG_01650"/>
<dbReference type="AlphaFoldDB" id="F2TYJ7"/>
<dbReference type="SMART" id="SM00072">
    <property type="entry name" value="GuKc"/>
    <property type="match status" value="1"/>
</dbReference>
<dbReference type="eggNOG" id="KOG0707">
    <property type="taxonomic scope" value="Eukaryota"/>
</dbReference>
<dbReference type="InterPro" id="IPR008144">
    <property type="entry name" value="Guanylate_kin-like_dom"/>
</dbReference>
<proteinExistence type="inferred from homology"/>
<dbReference type="GO" id="GO:0005829">
    <property type="term" value="C:cytosol"/>
    <property type="evidence" value="ECO:0007669"/>
    <property type="project" value="TreeGrafter"/>
</dbReference>
<comment type="similarity">
    <text evidence="1">Belongs to the guanylate kinase family.</text>
</comment>
<dbReference type="FunCoup" id="F2TYJ7">
    <property type="interactions" value="754"/>
</dbReference>
<accession>F2TYJ7</accession>
<evidence type="ECO:0000313" key="5">
    <source>
        <dbReference type="EMBL" id="EGD78671.1"/>
    </source>
</evidence>
<dbReference type="EMBL" id="GL832957">
    <property type="protein sequence ID" value="EGD78671.1"/>
    <property type="molecule type" value="Genomic_DNA"/>
</dbReference>
<dbReference type="STRING" id="946362.F2TYJ7"/>
<evidence type="ECO:0000259" key="4">
    <source>
        <dbReference type="PROSITE" id="PS50052"/>
    </source>
</evidence>
<dbReference type="PANTHER" id="PTHR23117">
    <property type="entry name" value="GUANYLATE KINASE-RELATED"/>
    <property type="match status" value="1"/>
</dbReference>
<dbReference type="InterPro" id="IPR027417">
    <property type="entry name" value="P-loop_NTPase"/>
</dbReference>
<reference evidence="5" key="1">
    <citation type="submission" date="2009-08" db="EMBL/GenBank/DDBJ databases">
        <title>Annotation of Salpingoeca rosetta.</title>
        <authorList>
            <consortium name="The Broad Institute Genome Sequencing Platform"/>
            <person name="Russ C."/>
            <person name="Cuomo C."/>
            <person name="Burger G."/>
            <person name="Gray M.W."/>
            <person name="Holland P.W.H."/>
            <person name="King N."/>
            <person name="Lang F.B.F."/>
            <person name="Roger A.J."/>
            <person name="Ruiz-Trillo I."/>
            <person name="Young S.K."/>
            <person name="Zeng Q."/>
            <person name="Gargeya S."/>
            <person name="Alvarado L."/>
            <person name="Berlin A."/>
            <person name="Chapman S.B."/>
            <person name="Chen Z."/>
            <person name="Freedman E."/>
            <person name="Gellesch M."/>
            <person name="Goldberg J."/>
            <person name="Griggs A."/>
            <person name="Gujja S."/>
            <person name="Heilman E."/>
            <person name="Heiman D."/>
            <person name="Howarth C."/>
            <person name="Mehta T."/>
            <person name="Neiman D."/>
            <person name="Pearson M."/>
            <person name="Roberts A."/>
            <person name="Saif S."/>
            <person name="Shea T."/>
            <person name="Shenoy N."/>
            <person name="Sisk P."/>
            <person name="Stolte C."/>
            <person name="Sykes S."/>
            <person name="White J."/>
            <person name="Yandava C."/>
            <person name="Haas B."/>
            <person name="Nusbaum C."/>
            <person name="Birren B."/>
        </authorList>
    </citation>
    <scope>NUCLEOTIDE SEQUENCE [LARGE SCALE GENOMIC DNA]</scope>
    <source>
        <strain evidence="5">ATCC 50818</strain>
    </source>
</reference>
<protein>
    <submittedName>
        <fullName evidence="5">Guanylate kinase</fullName>
    </submittedName>
</protein>
<dbReference type="InParanoid" id="F2TYJ7"/>
<dbReference type="Gene3D" id="3.40.50.300">
    <property type="entry name" value="P-loop containing nucleotide triphosphate hydrolases"/>
    <property type="match status" value="1"/>
</dbReference>
<keyword evidence="2" id="KW-0808">Transferase</keyword>
<dbReference type="GO" id="GO:0004385">
    <property type="term" value="F:GMP kinase activity"/>
    <property type="evidence" value="ECO:0007669"/>
    <property type="project" value="TreeGrafter"/>
</dbReference>
<keyword evidence="6" id="KW-1185">Reference proteome</keyword>
<feature type="domain" description="Guanylate kinase-like" evidence="4">
    <location>
        <begin position="1"/>
        <end position="127"/>
    </location>
</feature>
<dbReference type="InterPro" id="IPR008145">
    <property type="entry name" value="GK/Ca_channel_bsu"/>
</dbReference>
<name>F2TYJ7_SALR5</name>
<evidence type="ECO:0000256" key="2">
    <source>
        <dbReference type="ARBA" id="ARBA00022679"/>
    </source>
</evidence>
<evidence type="ECO:0000256" key="1">
    <source>
        <dbReference type="ARBA" id="ARBA00005790"/>
    </source>
</evidence>
<dbReference type="Pfam" id="PF00625">
    <property type="entry name" value="Guanylate_kin"/>
    <property type="match status" value="1"/>
</dbReference>
<evidence type="ECO:0000256" key="3">
    <source>
        <dbReference type="ARBA" id="ARBA00022777"/>
    </source>
</evidence>
<dbReference type="PANTHER" id="PTHR23117:SF13">
    <property type="entry name" value="GUANYLATE KINASE"/>
    <property type="match status" value="1"/>
</dbReference>
<dbReference type="OMA" id="HRNIYAT"/>
<dbReference type="Proteomes" id="UP000007799">
    <property type="component" value="Unassembled WGS sequence"/>
</dbReference>
<gene>
    <name evidence="5" type="ORF">PTSG_01650</name>
</gene>
<dbReference type="OrthoDB" id="6334211at2759"/>
<dbReference type="SUPFAM" id="SSF52540">
    <property type="entry name" value="P-loop containing nucleoside triphosphate hydrolases"/>
    <property type="match status" value="1"/>
</dbReference>
<keyword evidence="3 5" id="KW-0418">Kinase</keyword>